<evidence type="ECO:0000259" key="7">
    <source>
        <dbReference type="PROSITE" id="PS50156"/>
    </source>
</evidence>
<feature type="transmembrane region" description="Helical" evidence="6">
    <location>
        <begin position="321"/>
        <end position="343"/>
    </location>
</feature>
<evidence type="ECO:0000256" key="1">
    <source>
        <dbReference type="ARBA" id="ARBA00004651"/>
    </source>
</evidence>
<protein>
    <submittedName>
        <fullName evidence="8">MMPL family transporter</fullName>
    </submittedName>
</protein>
<evidence type="ECO:0000256" key="2">
    <source>
        <dbReference type="ARBA" id="ARBA00022475"/>
    </source>
</evidence>
<comment type="subcellular location">
    <subcellularLocation>
        <location evidence="1">Cell membrane</location>
        <topology evidence="1">Multi-pass membrane protein</topology>
    </subcellularLocation>
</comment>
<dbReference type="InterPro" id="IPR004869">
    <property type="entry name" value="MMPL_dom"/>
</dbReference>
<dbReference type="SUPFAM" id="SSF82866">
    <property type="entry name" value="Multidrug efflux transporter AcrB transmembrane domain"/>
    <property type="match status" value="2"/>
</dbReference>
<dbReference type="EMBL" id="JACZHT010000006">
    <property type="protein sequence ID" value="MBE1237735.1"/>
    <property type="molecule type" value="Genomic_DNA"/>
</dbReference>
<feature type="transmembrane region" description="Helical" evidence="6">
    <location>
        <begin position="800"/>
        <end position="819"/>
    </location>
</feature>
<accession>A0A8J6YN65</accession>
<keyword evidence="9" id="KW-1185">Reference proteome</keyword>
<feature type="transmembrane region" description="Helical" evidence="6">
    <location>
        <begin position="770"/>
        <end position="793"/>
    </location>
</feature>
<feature type="transmembrane region" description="Helical" evidence="6">
    <location>
        <begin position="839"/>
        <end position="856"/>
    </location>
</feature>
<gene>
    <name evidence="8" type="ORF">IHV25_08750</name>
</gene>
<evidence type="ECO:0000256" key="5">
    <source>
        <dbReference type="ARBA" id="ARBA00023136"/>
    </source>
</evidence>
<dbReference type="PROSITE" id="PS50156">
    <property type="entry name" value="SSD"/>
    <property type="match status" value="1"/>
</dbReference>
<dbReference type="Pfam" id="PF03176">
    <property type="entry name" value="MMPL"/>
    <property type="match status" value="1"/>
</dbReference>
<dbReference type="AlphaFoldDB" id="A0A8J6YN65"/>
<feature type="transmembrane region" description="Helical" evidence="6">
    <location>
        <begin position="392"/>
        <end position="414"/>
    </location>
</feature>
<dbReference type="InterPro" id="IPR000731">
    <property type="entry name" value="SSD"/>
</dbReference>
<feature type="domain" description="SSD" evidence="7">
    <location>
        <begin position="323"/>
        <end position="449"/>
    </location>
</feature>
<dbReference type="NCBIfam" id="TIGR03480">
    <property type="entry name" value="HpnN"/>
    <property type="match status" value="1"/>
</dbReference>
<evidence type="ECO:0000256" key="3">
    <source>
        <dbReference type="ARBA" id="ARBA00022692"/>
    </source>
</evidence>
<keyword evidence="2" id="KW-1003">Cell membrane</keyword>
<dbReference type="Proteomes" id="UP000631034">
    <property type="component" value="Unassembled WGS sequence"/>
</dbReference>
<feature type="transmembrane region" description="Helical" evidence="6">
    <location>
        <begin position="426"/>
        <end position="450"/>
    </location>
</feature>
<reference evidence="8" key="1">
    <citation type="submission" date="2020-10" db="EMBL/GenBank/DDBJ databases">
        <title>Genome sequence of the unusual species of purple photosynthetic bacteria, Phaeovibrio sulfidiphilus DSM 23193, type strain.</title>
        <authorList>
            <person name="Kyndt J.A."/>
            <person name="Meyer T.E."/>
        </authorList>
    </citation>
    <scope>NUCLEOTIDE SEQUENCE</scope>
    <source>
        <strain evidence="8">DSM 23193</strain>
    </source>
</reference>
<feature type="transmembrane region" description="Helical" evidence="6">
    <location>
        <begin position="34"/>
        <end position="54"/>
    </location>
</feature>
<evidence type="ECO:0000256" key="6">
    <source>
        <dbReference type="SAM" id="Phobius"/>
    </source>
</evidence>
<proteinExistence type="predicted"/>
<feature type="transmembrane region" description="Helical" evidence="6">
    <location>
        <begin position="868"/>
        <end position="891"/>
    </location>
</feature>
<name>A0A8J6YN65_9PROT</name>
<keyword evidence="4 6" id="KW-1133">Transmembrane helix</keyword>
<dbReference type="PANTHER" id="PTHR33406">
    <property type="entry name" value="MEMBRANE PROTEIN MJ1562-RELATED"/>
    <property type="match status" value="1"/>
</dbReference>
<feature type="transmembrane region" description="Helical" evidence="6">
    <location>
        <begin position="350"/>
        <end position="372"/>
    </location>
</feature>
<feature type="transmembrane region" description="Helical" evidence="6">
    <location>
        <begin position="741"/>
        <end position="764"/>
    </location>
</feature>
<dbReference type="PANTHER" id="PTHR33406:SF13">
    <property type="entry name" value="MEMBRANE PROTEIN YDFJ"/>
    <property type="match status" value="1"/>
</dbReference>
<keyword evidence="3 6" id="KW-0812">Transmembrane</keyword>
<dbReference type="InterPro" id="IPR017841">
    <property type="entry name" value="Hopanoid_biosynth_HpnN"/>
</dbReference>
<feature type="transmembrane region" description="Helical" evidence="6">
    <location>
        <begin position="298"/>
        <end position="315"/>
    </location>
</feature>
<feature type="transmembrane region" description="Helical" evidence="6">
    <location>
        <begin position="481"/>
        <end position="500"/>
    </location>
</feature>
<evidence type="ECO:0000313" key="8">
    <source>
        <dbReference type="EMBL" id="MBE1237735.1"/>
    </source>
</evidence>
<dbReference type="RefSeq" id="WP_192534735.1">
    <property type="nucleotide sequence ID" value="NZ_JACZHT010000006.1"/>
</dbReference>
<organism evidence="8 9">
    <name type="scientific">Phaeovibrio sulfidiphilus</name>
    <dbReference type="NCBI Taxonomy" id="1220600"/>
    <lineage>
        <taxon>Bacteria</taxon>
        <taxon>Pseudomonadati</taxon>
        <taxon>Pseudomonadota</taxon>
        <taxon>Alphaproteobacteria</taxon>
        <taxon>Rhodospirillales</taxon>
        <taxon>Rhodospirillaceae</taxon>
        <taxon>Phaeovibrio</taxon>
    </lineage>
</organism>
<sequence length="907" mass="96145">MQDNAVSGNGSFLKRIDSFIASMVVSWVRTVRKAPVICLFAVVLLTGLSAAYAVHSFSIRTDTESMLSSDLPFQKNQARFTSFFPDMGDELVVVIDAADAGLAEQASHILVSSLSQQKSVIVSAVDFEDLPYFRKNGLLYLSTKELGSLSDDLARAQPFLSVLAADPSLHGLEKLLDLIYGQTEHDTSEFDAVLPGILGNMTTVTGAVAANGEHSRRQMPWSHIFQGSGSEGLSETRRLILVRPVLDHTGFEPAGQAIEAVNRIARDAGLIHENGVDFCLTGAPVLDQDELESVKSGMLWPSLISFLSVTLLLVAGMRSGWLIVGMLSALLSGLAITAGFAFVSVGTLNLISVTFAVLFIGLSVDFGLHYGLRYRENRIKAMDNAEALESAARTVGTPLVLSALSAMIAFFSFLPTQYIGLAQLGLISGVGMAAALLLNLTCLPAVLTLFPPTFGAPSEQPGRLARLKLALENYPVRRPRVVAALALVLAVASGSACLFLRFDTDPLSLKDPNTESMVCLAKVFADPRINPYQINVLAEGRDQAVERTRALEALPEVGGVVNLMRLVPEGQKEKLSMIEDLSFVMGPGFMSPVPVALDAGALLDARQAMIRQMSSIALHTKNQDLAAAARTFSDALGAFPPSPDALSVLDERLFDSLSTQIARIRDMLEVSAPVTVQDIPPELASRYLAADGQTYRLEVHPSADVRGGGAALNQFANAVARVAPNDSSGDPMVITEAGRTVIGAFILAASITLVLVVGLVLMVFQTVREVILVFVPVILAGLLTMATAVLIGMPLNLANVIVLPLLVGLGVAGAIHVLGRARLTPEDLASVIGSSTPRAVTYSALTTIASFGSLAISTHLGTRSMGILLTLALVYALFCNLWILPALAALWPGKGAAAQGGERGGDE</sequence>
<evidence type="ECO:0000313" key="9">
    <source>
        <dbReference type="Proteomes" id="UP000631034"/>
    </source>
</evidence>
<evidence type="ECO:0000256" key="4">
    <source>
        <dbReference type="ARBA" id="ARBA00022989"/>
    </source>
</evidence>
<keyword evidence="5 6" id="KW-0472">Membrane</keyword>
<dbReference type="InterPro" id="IPR050545">
    <property type="entry name" value="Mycobact_MmpL"/>
</dbReference>
<dbReference type="GO" id="GO:0005886">
    <property type="term" value="C:plasma membrane"/>
    <property type="evidence" value="ECO:0007669"/>
    <property type="project" value="UniProtKB-SubCell"/>
</dbReference>
<comment type="caution">
    <text evidence="8">The sequence shown here is derived from an EMBL/GenBank/DDBJ whole genome shotgun (WGS) entry which is preliminary data.</text>
</comment>
<dbReference type="Gene3D" id="1.20.1640.10">
    <property type="entry name" value="Multidrug efflux transporter AcrB transmembrane domain"/>
    <property type="match status" value="2"/>
</dbReference>